<evidence type="ECO:0000313" key="2">
    <source>
        <dbReference type="EMBL" id="QDX24810.1"/>
    </source>
</evidence>
<dbReference type="EMBL" id="CP042239">
    <property type="protein sequence ID" value="QDX24810.1"/>
    <property type="molecule type" value="Genomic_DNA"/>
</dbReference>
<dbReference type="OrthoDB" id="7173315at2"/>
<evidence type="ECO:0000313" key="3">
    <source>
        <dbReference type="Proteomes" id="UP000318055"/>
    </source>
</evidence>
<dbReference type="Pfam" id="PF05016">
    <property type="entry name" value="ParE_toxin"/>
    <property type="match status" value="1"/>
</dbReference>
<dbReference type="Proteomes" id="UP000318055">
    <property type="component" value="Chromosome"/>
</dbReference>
<proteinExistence type="predicted"/>
<reference evidence="2 3" key="1">
    <citation type="submission" date="2019-07" db="EMBL/GenBank/DDBJ databases">
        <title>Sphingomonas alkalisoli sp. nov., isolated from rhizosphere soil of Suaedae salsa.</title>
        <authorList>
            <person name="Zhang H."/>
            <person name="Xu L."/>
            <person name="Zhang J.-X."/>
            <person name="Sun J.-Q."/>
        </authorList>
    </citation>
    <scope>NUCLEOTIDE SEQUENCE [LARGE SCALE GENOMIC DNA]</scope>
    <source>
        <strain evidence="2 3">XS-10</strain>
    </source>
</reference>
<gene>
    <name evidence="2" type="ORF">FPZ54_01350</name>
</gene>
<dbReference type="KEGG" id="ssua:FPZ54_01350"/>
<keyword evidence="3" id="KW-1185">Reference proteome</keyword>
<evidence type="ECO:0000256" key="1">
    <source>
        <dbReference type="ARBA" id="ARBA00022649"/>
    </source>
</evidence>
<organism evidence="2 3">
    <name type="scientific">Sphingomonas suaedae</name>
    <dbReference type="NCBI Taxonomy" id="2599297"/>
    <lineage>
        <taxon>Bacteria</taxon>
        <taxon>Pseudomonadati</taxon>
        <taxon>Pseudomonadota</taxon>
        <taxon>Alphaproteobacteria</taxon>
        <taxon>Sphingomonadales</taxon>
        <taxon>Sphingomonadaceae</taxon>
        <taxon>Sphingomonas</taxon>
    </lineage>
</organism>
<name>A0A518RBH0_9SPHN</name>
<protein>
    <submittedName>
        <fullName evidence="2">Type II toxin-antitoxin system RelE/ParE family toxin</fullName>
    </submittedName>
</protein>
<sequence length="139" mass="16119">MADARGCRGDRSRRGQRLCRVRLRSVQEGNARDASERDEVAISLRLIVSRRAHRDLAGIWRYGAREWGLEQAFAYADQINRAFDLLRERPNIGSVRVQGGVEYRRWVGGRHAILFRTSVRSLHMVRILHSAMDERRHLG</sequence>
<keyword evidence="1" id="KW-1277">Toxin-antitoxin system</keyword>
<dbReference type="InterPro" id="IPR035093">
    <property type="entry name" value="RelE/ParE_toxin_dom_sf"/>
</dbReference>
<dbReference type="Gene3D" id="3.30.2310.20">
    <property type="entry name" value="RelE-like"/>
    <property type="match status" value="1"/>
</dbReference>
<dbReference type="InterPro" id="IPR007712">
    <property type="entry name" value="RelE/ParE_toxin"/>
</dbReference>
<dbReference type="AlphaFoldDB" id="A0A518RBH0"/>
<accession>A0A518RBH0</accession>